<dbReference type="EMBL" id="JAJOZI010000157">
    <property type="protein sequence ID" value="MCD7041567.1"/>
    <property type="molecule type" value="Genomic_DNA"/>
</dbReference>
<dbReference type="InterPro" id="IPR036250">
    <property type="entry name" value="AcylCo_DH-like_C"/>
</dbReference>
<evidence type="ECO:0000259" key="3">
    <source>
        <dbReference type="Pfam" id="PF22924"/>
    </source>
</evidence>
<dbReference type="SUPFAM" id="SSF56645">
    <property type="entry name" value="Acyl-CoA dehydrogenase NM domain-like"/>
    <property type="match status" value="1"/>
</dbReference>
<dbReference type="InterPro" id="IPR006091">
    <property type="entry name" value="Acyl-CoA_Oxase/DH_mid-dom"/>
</dbReference>
<dbReference type="Pfam" id="PF02770">
    <property type="entry name" value="Acyl-CoA_dh_M"/>
    <property type="match status" value="1"/>
</dbReference>
<evidence type="ECO:0000259" key="2">
    <source>
        <dbReference type="Pfam" id="PF02770"/>
    </source>
</evidence>
<keyword evidence="5" id="KW-1185">Reference proteome</keyword>
<dbReference type="Gene3D" id="1.20.140.10">
    <property type="entry name" value="Butyryl-CoA Dehydrogenase, subunit A, domain 3"/>
    <property type="match status" value="1"/>
</dbReference>
<evidence type="ECO:0000313" key="5">
    <source>
        <dbReference type="Proteomes" id="UP001154922"/>
    </source>
</evidence>
<feature type="domain" description="Acyl-CoA oxidase/dehydrogenase middle" evidence="2">
    <location>
        <begin position="113"/>
        <end position="220"/>
    </location>
</feature>
<reference evidence="4 5" key="2">
    <citation type="journal article" date="2023" name="Plant Pathol.">
        <title>Dismantling and reorganizing Pseudomonas marginalis sensu#lato.</title>
        <authorList>
            <person name="Sawada H."/>
            <person name="Fujikawa T."/>
            <person name="Satou M."/>
        </authorList>
    </citation>
    <scope>NUCLEOTIDE SEQUENCE [LARGE SCALE GENOMIC DNA]</scope>
    <source>
        <strain evidence="4 5">MAFF 311096</strain>
    </source>
</reference>
<dbReference type="InterPro" id="IPR046373">
    <property type="entry name" value="Acyl-CoA_Oxase/DH_mid-dom_sf"/>
</dbReference>
<evidence type="ECO:0000256" key="1">
    <source>
        <dbReference type="ARBA" id="ARBA00022630"/>
    </source>
</evidence>
<protein>
    <submittedName>
        <fullName evidence="4">Acyl-CoA dehydrogenase family protein</fullName>
    </submittedName>
</protein>
<dbReference type="InterPro" id="IPR009100">
    <property type="entry name" value="AcylCoA_DH/oxidase_NM_dom_sf"/>
</dbReference>
<organism evidence="4 5">
    <name type="scientific">Pseudomonas petroselini</name>
    <dbReference type="NCBI Taxonomy" id="2899822"/>
    <lineage>
        <taxon>Bacteria</taxon>
        <taxon>Pseudomonadati</taxon>
        <taxon>Pseudomonadota</taxon>
        <taxon>Gammaproteobacteria</taxon>
        <taxon>Pseudomonadales</taxon>
        <taxon>Pseudomonadaceae</taxon>
        <taxon>Pseudomonas</taxon>
    </lineage>
</organism>
<dbReference type="RefSeq" id="WP_231809578.1">
    <property type="nucleotide sequence ID" value="NZ_JAJOZG010000060.1"/>
</dbReference>
<sequence>MDERLQKLLRTTLFDARLRFDLPLRAYMDLTIRRMHTIFDHGIINNDMWLGQPAGARFRDLCELIGRIGAYDYALYSSLVDHMIAANALLTQGSPEQVARYRDDVIQMRAVYAFGCTEIASGTDVRNLKTTVTYDVQGHCLILDSPCAGACKFWIGNSLYAAQVVMVLARLQVNGEEQGHHWFRVVIRDRENGPLRPGVRVMACDPKGGIHANQVAGLRFCQMKLETDALLQRHAHFAADGQFISVLPKSERFINALETFLQERLLLMAASRHGAGLSAHLAYRFARHRQVQTGSTLGPLLAKPLFRQRLYNAQLKALALKYLEQAILNRFVAQWPNPEQRKALHILAALSKCIGTWIGLEVIAQCRELCGSQGFHHYNHLVTMRMDLEISPTFAGDNSVMAYQVIKDALTRPRFDDRQPRNLGQQIERLIVRQCRHFDDFSHQQAVGLAYARALDLIIRETESQALNPEIQRDLISVFTSYLHPWGLTGGVEPRASTAQVIRLAAGLKPPKVLVNAPIADADYIQQFTRALYEEQ</sequence>
<name>A0ABS8R4E3_9PSED</name>
<dbReference type="Proteomes" id="UP001154922">
    <property type="component" value="Unassembled WGS sequence"/>
</dbReference>
<dbReference type="PANTHER" id="PTHR10909">
    <property type="entry name" value="ELECTRON TRANSPORT OXIDOREDUCTASE"/>
    <property type="match status" value="1"/>
</dbReference>
<dbReference type="Pfam" id="PF22924">
    <property type="entry name" value="ACOX_C_alpha1"/>
    <property type="match status" value="1"/>
</dbReference>
<feature type="domain" description="Acyl-CoA oxidase C-alpha1" evidence="3">
    <location>
        <begin position="298"/>
        <end position="407"/>
    </location>
</feature>
<proteinExistence type="predicted"/>
<gene>
    <name evidence="4" type="ORF">LRQ20_25060</name>
</gene>
<dbReference type="InterPro" id="IPR012258">
    <property type="entry name" value="Acyl-CoA_oxidase"/>
</dbReference>
<accession>A0ABS8R4E3</accession>
<dbReference type="SUPFAM" id="SSF47203">
    <property type="entry name" value="Acyl-CoA dehydrogenase C-terminal domain-like"/>
    <property type="match status" value="1"/>
</dbReference>
<dbReference type="PANTHER" id="PTHR10909:SF382">
    <property type="entry name" value="ACYL-COENZYME A OXIDASE"/>
    <property type="match status" value="1"/>
</dbReference>
<dbReference type="Gene3D" id="2.40.110.10">
    <property type="entry name" value="Butyryl-CoA Dehydrogenase, subunit A, domain 2"/>
    <property type="match status" value="1"/>
</dbReference>
<dbReference type="InterPro" id="IPR055060">
    <property type="entry name" value="ACOX_C_alpha1"/>
</dbReference>
<comment type="caution">
    <text evidence="4">The sequence shown here is derived from an EMBL/GenBank/DDBJ whole genome shotgun (WGS) entry which is preliminary data.</text>
</comment>
<evidence type="ECO:0000313" key="4">
    <source>
        <dbReference type="EMBL" id="MCD7041567.1"/>
    </source>
</evidence>
<keyword evidence="1" id="KW-0285">Flavoprotein</keyword>
<reference evidence="4 5" key="1">
    <citation type="journal article" date="2022" name="Int. J. Syst. Evol. Microbiol.">
        <title>Pseudomonas petroselini sp. nov., a pathogen causing bacterial rot of parsley in Japan.</title>
        <authorList>
            <person name="Sawada H."/>
            <person name="Fujikawa T."/>
            <person name="Osada S."/>
            <person name="Satou M."/>
        </authorList>
    </citation>
    <scope>NUCLEOTIDE SEQUENCE [LARGE SCALE GENOMIC DNA]</scope>
    <source>
        <strain evidence="4 5">MAFF 311096</strain>
    </source>
</reference>